<comment type="caution">
    <text evidence="5">The sequence shown here is derived from an EMBL/GenBank/DDBJ whole genome shotgun (WGS) entry which is preliminary data.</text>
</comment>
<dbReference type="AlphaFoldDB" id="A0A9D1E3B8"/>
<dbReference type="Pfam" id="PF02638">
    <property type="entry name" value="GHL10"/>
    <property type="match status" value="1"/>
</dbReference>
<dbReference type="PANTHER" id="PTHR43405:SF1">
    <property type="entry name" value="GLYCOSYL HYDROLASE DIGH"/>
    <property type="match status" value="1"/>
</dbReference>
<evidence type="ECO:0000256" key="3">
    <source>
        <dbReference type="SAM" id="Phobius"/>
    </source>
</evidence>
<gene>
    <name evidence="5" type="ORF">IAC95_01315</name>
</gene>
<feature type="non-terminal residue" evidence="5">
    <location>
        <position position="1"/>
    </location>
</feature>
<protein>
    <submittedName>
        <fullName evidence="5">Family 10 glycosylhydrolase</fullName>
    </submittedName>
</protein>
<dbReference type="SUPFAM" id="SSF51445">
    <property type="entry name" value="(Trans)glycosidases"/>
    <property type="match status" value="1"/>
</dbReference>
<keyword evidence="3" id="KW-0812">Transmembrane</keyword>
<name>A0A9D1E3B8_9BACT</name>
<evidence type="ECO:0000313" key="5">
    <source>
        <dbReference type="EMBL" id="HIR65516.1"/>
    </source>
</evidence>
<dbReference type="EMBL" id="DVHL01000012">
    <property type="protein sequence ID" value="HIR65516.1"/>
    <property type="molecule type" value="Genomic_DNA"/>
</dbReference>
<feature type="domain" description="Glycosyl hydrolase-like 10" evidence="4">
    <location>
        <begin position="26"/>
        <end position="313"/>
    </location>
</feature>
<keyword evidence="3" id="KW-0472">Membrane</keyword>
<evidence type="ECO:0000313" key="6">
    <source>
        <dbReference type="Proteomes" id="UP000824200"/>
    </source>
</evidence>
<organism evidence="5 6">
    <name type="scientific">Candidatus Fimimonas gallinarum</name>
    <dbReference type="NCBI Taxonomy" id="2840821"/>
    <lineage>
        <taxon>Bacteria</taxon>
        <taxon>Pseudomonadati</taxon>
        <taxon>Myxococcota</taxon>
        <taxon>Myxococcia</taxon>
        <taxon>Myxococcales</taxon>
        <taxon>Cystobacterineae</taxon>
        <taxon>Myxococcaceae</taxon>
        <taxon>Myxococcaceae incertae sedis</taxon>
        <taxon>Candidatus Fimimonas</taxon>
    </lineage>
</organism>
<accession>A0A9D1E3B8</accession>
<feature type="compositionally biased region" description="Polar residues" evidence="2">
    <location>
        <begin position="490"/>
        <end position="509"/>
    </location>
</feature>
<evidence type="ECO:0000259" key="4">
    <source>
        <dbReference type="Pfam" id="PF02638"/>
    </source>
</evidence>
<keyword evidence="3" id="KW-1133">Transmembrane helix</keyword>
<evidence type="ECO:0000256" key="2">
    <source>
        <dbReference type="SAM" id="MobiDB-lite"/>
    </source>
</evidence>
<dbReference type="PANTHER" id="PTHR43405">
    <property type="entry name" value="GLYCOSYL HYDROLASE DIGH"/>
    <property type="match status" value="1"/>
</dbReference>
<dbReference type="InterPro" id="IPR017853">
    <property type="entry name" value="GH"/>
</dbReference>
<keyword evidence="1" id="KW-0732">Signal</keyword>
<reference evidence="5" key="1">
    <citation type="submission" date="2020-10" db="EMBL/GenBank/DDBJ databases">
        <authorList>
            <person name="Gilroy R."/>
        </authorList>
    </citation>
    <scope>NUCLEOTIDE SEQUENCE</scope>
    <source>
        <strain evidence="5">CHK121-14286</strain>
    </source>
</reference>
<sequence>VLMQNLKTHQQAVASASVADNAVHARGVWHRPNVSGKETTLQGLCEVLDTFADAGINMVFLETFYHGMTVFKTNRVQYYKGFEQFQYGDYPDYLTAFASEAEKRGIEVHAWVQDFYIGVSDENNFVKYYPDWLLTAQNGGYRQTEGKESGGYIFLDPANAEVRQFLVDFYDELLTKVPQVKGLNLDYIRYPVSSVGDDTGFTATAMQQFSSRYGLNLPQNCTINQFISLLNSNNLQNDWTKFRAEIVTGFVQQVFDMVNEKHPTAMLSTAIFPDFQVTYNTKKQDISTWLENDFIDIVTPMVYYYEASQVQSAVSDMMEKCKNCFCYTGLYATYHNQSQEELLAQINASDVAGADGFVLFDSAKTFFQNDYSDVLQSNFGSVHSTLPHCVTDFTVKTVLTELTQRFSALAEEGKENADKVKLFQKEAEAICGGQSADEIKGALNRLVEYNLTQYVSANNAQAALQILRPLQRCVEVRCGRDAVKGVETFYTSTSDDGNETPPSGGNSQTPPDNPPSDDGNDILPLVGIALCILFVGVAAGFVLAKALKKKR</sequence>
<feature type="region of interest" description="Disordered" evidence="2">
    <location>
        <begin position="490"/>
        <end position="519"/>
    </location>
</feature>
<evidence type="ECO:0000256" key="1">
    <source>
        <dbReference type="ARBA" id="ARBA00022729"/>
    </source>
</evidence>
<dbReference type="Gene3D" id="3.20.20.80">
    <property type="entry name" value="Glycosidases"/>
    <property type="match status" value="1"/>
</dbReference>
<dbReference type="InterPro" id="IPR052177">
    <property type="entry name" value="Divisome_Glycosyl_Hydrolase"/>
</dbReference>
<proteinExistence type="predicted"/>
<reference evidence="5" key="2">
    <citation type="journal article" date="2021" name="PeerJ">
        <title>Extensive microbial diversity within the chicken gut microbiome revealed by metagenomics and culture.</title>
        <authorList>
            <person name="Gilroy R."/>
            <person name="Ravi A."/>
            <person name="Getino M."/>
            <person name="Pursley I."/>
            <person name="Horton D.L."/>
            <person name="Alikhan N.F."/>
            <person name="Baker D."/>
            <person name="Gharbi K."/>
            <person name="Hall N."/>
            <person name="Watson M."/>
            <person name="Adriaenssens E.M."/>
            <person name="Foster-Nyarko E."/>
            <person name="Jarju S."/>
            <person name="Secka A."/>
            <person name="Antonio M."/>
            <person name="Oren A."/>
            <person name="Chaudhuri R.R."/>
            <person name="La Ragione R."/>
            <person name="Hildebrand F."/>
            <person name="Pallen M.J."/>
        </authorList>
    </citation>
    <scope>NUCLEOTIDE SEQUENCE</scope>
    <source>
        <strain evidence="5">CHK121-14286</strain>
    </source>
</reference>
<feature type="transmembrane region" description="Helical" evidence="3">
    <location>
        <begin position="522"/>
        <end position="544"/>
    </location>
</feature>
<dbReference type="InterPro" id="IPR003790">
    <property type="entry name" value="GHL10"/>
</dbReference>
<dbReference type="Proteomes" id="UP000824200">
    <property type="component" value="Unassembled WGS sequence"/>
</dbReference>